<dbReference type="PANTHER" id="PTHR35342">
    <property type="entry name" value="TRICARBOXYLIC TRANSPORT PROTEIN"/>
    <property type="match status" value="1"/>
</dbReference>
<feature type="transmembrane region" description="Helical" evidence="1">
    <location>
        <begin position="387"/>
        <end position="407"/>
    </location>
</feature>
<dbReference type="Pfam" id="PF01970">
    <property type="entry name" value="TctA"/>
    <property type="match status" value="1"/>
</dbReference>
<feature type="transmembrane region" description="Helical" evidence="1">
    <location>
        <begin position="462"/>
        <end position="487"/>
    </location>
</feature>
<dbReference type="RefSeq" id="WP_089959485.1">
    <property type="nucleotide sequence ID" value="NZ_FNAV01000007.1"/>
</dbReference>
<feature type="transmembrane region" description="Helical" evidence="1">
    <location>
        <begin position="144"/>
        <end position="163"/>
    </location>
</feature>
<feature type="transmembrane region" description="Helical" evidence="1">
    <location>
        <begin position="258"/>
        <end position="282"/>
    </location>
</feature>
<gene>
    <name evidence="3" type="ORF">SAMN04488105_107168</name>
</gene>
<dbReference type="PANTHER" id="PTHR35342:SF5">
    <property type="entry name" value="TRICARBOXYLIC TRANSPORT PROTEIN"/>
    <property type="match status" value="1"/>
</dbReference>
<proteinExistence type="predicted"/>
<dbReference type="AlphaFoldDB" id="A0A1G7FM94"/>
<dbReference type="InterPro" id="IPR002823">
    <property type="entry name" value="DUF112_TM"/>
</dbReference>
<feature type="transmembrane region" description="Helical" evidence="1">
    <location>
        <begin position="414"/>
        <end position="442"/>
    </location>
</feature>
<feature type="transmembrane region" description="Helical" evidence="1">
    <location>
        <begin position="107"/>
        <end position="132"/>
    </location>
</feature>
<reference evidence="4" key="1">
    <citation type="submission" date="2016-10" db="EMBL/GenBank/DDBJ databases">
        <authorList>
            <person name="Varghese N."/>
            <person name="Submissions S."/>
        </authorList>
    </citation>
    <scope>NUCLEOTIDE SEQUENCE [LARGE SCALE GENOMIC DNA]</scope>
    <source>
        <strain evidence="4">DSM 10146</strain>
    </source>
</reference>
<dbReference type="STRING" id="282683.SAMN04488105_107168"/>
<protein>
    <submittedName>
        <fullName evidence="3">TctA family transporter</fullName>
    </submittedName>
</protein>
<dbReference type="EMBL" id="FNAV01000007">
    <property type="protein sequence ID" value="SDE76979.1"/>
    <property type="molecule type" value="Genomic_DNA"/>
</dbReference>
<keyword evidence="1" id="KW-0812">Transmembrane</keyword>
<keyword evidence="1" id="KW-0472">Membrane</keyword>
<dbReference type="Proteomes" id="UP000198994">
    <property type="component" value="Unassembled WGS sequence"/>
</dbReference>
<keyword evidence="4" id="KW-1185">Reference proteome</keyword>
<organism evidence="3 4">
    <name type="scientific">Salipiger thiooxidans</name>
    <dbReference type="NCBI Taxonomy" id="282683"/>
    <lineage>
        <taxon>Bacteria</taxon>
        <taxon>Pseudomonadati</taxon>
        <taxon>Pseudomonadota</taxon>
        <taxon>Alphaproteobacteria</taxon>
        <taxon>Rhodobacterales</taxon>
        <taxon>Roseobacteraceae</taxon>
        <taxon>Salipiger</taxon>
    </lineage>
</organism>
<sequence length="491" mass="51429">MELLSNLADGASIALSWSAIFYCFIGVSLGMVVGVLPGIGPLPAIAMLLPLTFYIEPSEAIIMLAGIYYGGQYGGSTASILLNLPGTPAAAVTCLEGYPMARNGRASVALFMTAIASLVGSMVGIVLVAAFAPVLARFALEFGAAEYFSLMVFALFAAAAVGGSDMLKSLSMVVIGLILGIVGQDVTSGIFRFTFGLPAVADGLNIVAVAMGVFGVSEIISTIAMRSHSTSFERFTFSTMLPTREEWRRSVPAMGRGSAIGAVAGILPGAGAAMASFMAYAVELRLSRVPQLFGKGRIEGLTAPESANNATAQAAFIPTLTLGVPGDAVMAVMIGALMIHGITPGPTFIAENPTMFWGLVVSFFVGNLLLVLLNIPFVGIWTRLLQVPYNALFPIILVLVSIGVYSINSSVVDIYLVLGFGIFGLIMARLGFPPAPLVLAFILSPMMEENFRRALLLSRGDFSTFVTSPISAAFLGLCIVGLLVMVLSRKM</sequence>
<feature type="transmembrane region" description="Helical" evidence="1">
    <location>
        <begin position="170"/>
        <end position="191"/>
    </location>
</feature>
<feature type="transmembrane region" description="Helical" evidence="1">
    <location>
        <begin position="48"/>
        <end position="69"/>
    </location>
</feature>
<keyword evidence="1" id="KW-1133">Transmembrane helix</keyword>
<feature type="transmembrane region" description="Helical" evidence="1">
    <location>
        <begin position="203"/>
        <end position="225"/>
    </location>
</feature>
<feature type="domain" description="DUF112" evidence="2">
    <location>
        <begin position="20"/>
        <end position="439"/>
    </location>
</feature>
<evidence type="ECO:0000313" key="4">
    <source>
        <dbReference type="Proteomes" id="UP000198994"/>
    </source>
</evidence>
<evidence type="ECO:0000259" key="2">
    <source>
        <dbReference type="Pfam" id="PF01970"/>
    </source>
</evidence>
<dbReference type="OrthoDB" id="9791872at2"/>
<accession>A0A1G7FM94</accession>
<feature type="transmembrane region" description="Helical" evidence="1">
    <location>
        <begin position="328"/>
        <end position="349"/>
    </location>
</feature>
<feature type="transmembrane region" description="Helical" evidence="1">
    <location>
        <begin position="12"/>
        <end position="36"/>
    </location>
</feature>
<evidence type="ECO:0000313" key="3">
    <source>
        <dbReference type="EMBL" id="SDE76979.1"/>
    </source>
</evidence>
<feature type="transmembrane region" description="Helical" evidence="1">
    <location>
        <begin position="356"/>
        <end position="381"/>
    </location>
</feature>
<evidence type="ECO:0000256" key="1">
    <source>
        <dbReference type="SAM" id="Phobius"/>
    </source>
</evidence>
<name>A0A1G7FM94_9RHOB</name>